<dbReference type="EMBL" id="JAZGJQ010000003">
    <property type="protein sequence ID" value="MEE6147291.1"/>
    <property type="molecule type" value="Genomic_DNA"/>
</dbReference>
<dbReference type="Pfam" id="PF00300">
    <property type="entry name" value="His_Phos_1"/>
    <property type="match status" value="1"/>
</dbReference>
<dbReference type="PANTHER" id="PTHR48100:SF1">
    <property type="entry name" value="HISTIDINE PHOSPHATASE FAMILY PROTEIN-RELATED"/>
    <property type="match status" value="1"/>
</dbReference>
<evidence type="ECO:0000313" key="2">
    <source>
        <dbReference type="Proteomes" id="UP001332931"/>
    </source>
</evidence>
<dbReference type="CDD" id="cd07067">
    <property type="entry name" value="HP_PGM_like"/>
    <property type="match status" value="1"/>
</dbReference>
<reference evidence="1 2" key="1">
    <citation type="submission" date="2024-01" db="EMBL/GenBank/DDBJ databases">
        <title>Description of Olsenella sp. nov., isolated from pig feces.</title>
        <authorList>
            <person name="Chang Y.-H."/>
        </authorList>
    </citation>
    <scope>NUCLEOTIDE SEQUENCE [LARGE SCALE GENOMIC DNA]</scope>
    <source>
        <strain evidence="1 2">YH-ols2223</strain>
    </source>
</reference>
<organism evidence="1 2">
    <name type="scientific">Olsenella absiana</name>
    <dbReference type="NCBI Taxonomy" id="3115222"/>
    <lineage>
        <taxon>Bacteria</taxon>
        <taxon>Bacillati</taxon>
        <taxon>Actinomycetota</taxon>
        <taxon>Coriobacteriia</taxon>
        <taxon>Coriobacteriales</taxon>
        <taxon>Atopobiaceae</taxon>
        <taxon>Olsenella</taxon>
    </lineage>
</organism>
<dbReference type="SUPFAM" id="SSF53254">
    <property type="entry name" value="Phosphoglycerate mutase-like"/>
    <property type="match status" value="1"/>
</dbReference>
<dbReference type="SMART" id="SM00855">
    <property type="entry name" value="PGAM"/>
    <property type="match status" value="1"/>
</dbReference>
<gene>
    <name evidence="1" type="ORF">VXJ25_04705</name>
</gene>
<name>A0ABU7R9K8_9ACTN</name>
<keyword evidence="2" id="KW-1185">Reference proteome</keyword>
<dbReference type="InterPro" id="IPR050275">
    <property type="entry name" value="PGM_Phosphatase"/>
</dbReference>
<sequence length="230" mass="25447">MAARHRILVMRHPETVANTRRFLSGREDVELTERGERERLEAIEAVCAWGPDRVWSSPLSRCTTIAEAAAERLHVPFEVHENLVELEFGSVQNVPYDEVAELGYPFPWHLDERGRSIAAPGAEDFEHLRARAKALLAELLPLEGRTACVTHGGLTRGLLGAVFDTPLETFWNVSISNVSSQVLTCDGTTFRLAALGLAPREVVARAKDPSLMGNDTTQTISGVIEHEDRN</sequence>
<evidence type="ECO:0000313" key="1">
    <source>
        <dbReference type="EMBL" id="MEE6147291.1"/>
    </source>
</evidence>
<dbReference type="PANTHER" id="PTHR48100">
    <property type="entry name" value="BROAD-SPECIFICITY PHOSPHATASE YOR283W-RELATED"/>
    <property type="match status" value="1"/>
</dbReference>
<dbReference type="GO" id="GO:0016787">
    <property type="term" value="F:hydrolase activity"/>
    <property type="evidence" value="ECO:0007669"/>
    <property type="project" value="UniProtKB-KW"/>
</dbReference>
<protein>
    <submittedName>
        <fullName evidence="1">Histidine phosphatase family protein</fullName>
        <ecNumber evidence="1">3.1.3.-</ecNumber>
    </submittedName>
</protein>
<dbReference type="InterPro" id="IPR013078">
    <property type="entry name" value="His_Pase_superF_clade-1"/>
</dbReference>
<dbReference type="RefSeq" id="WP_330958053.1">
    <property type="nucleotide sequence ID" value="NZ_JAZGJQ010000003.1"/>
</dbReference>
<dbReference type="InterPro" id="IPR029033">
    <property type="entry name" value="His_PPase_superfam"/>
</dbReference>
<comment type="caution">
    <text evidence="1">The sequence shown here is derived from an EMBL/GenBank/DDBJ whole genome shotgun (WGS) entry which is preliminary data.</text>
</comment>
<dbReference type="Proteomes" id="UP001332931">
    <property type="component" value="Unassembled WGS sequence"/>
</dbReference>
<accession>A0ABU7R9K8</accession>
<dbReference type="EC" id="3.1.3.-" evidence="1"/>
<dbReference type="Gene3D" id="3.40.50.1240">
    <property type="entry name" value="Phosphoglycerate mutase-like"/>
    <property type="match status" value="1"/>
</dbReference>
<keyword evidence="1" id="KW-0378">Hydrolase</keyword>
<proteinExistence type="predicted"/>